<keyword evidence="2" id="KW-1185">Reference proteome</keyword>
<reference evidence="1 2" key="1">
    <citation type="journal article" date="2017" name="BMC Genomics">
        <title>Genomic analysis of methanogenic archaea reveals a shift towards energy conservation.</title>
        <authorList>
            <person name="Gilmore S.P."/>
            <person name="Henske J.K."/>
            <person name="Sexton J.A."/>
            <person name="Solomon K.V."/>
            <person name="Seppala S."/>
            <person name="Yoo J.I."/>
            <person name="Huyett L.M."/>
            <person name="Pressman A."/>
            <person name="Cogan J.Z."/>
            <person name="Kivenson V."/>
            <person name="Peng X."/>
            <person name="Tan Y."/>
            <person name="Valentine D.L."/>
            <person name="O'Malley M.A."/>
        </authorList>
    </citation>
    <scope>NUCLEOTIDE SEQUENCE [LARGE SCALE GENOMIC DNA]</scope>
    <source>
        <strain evidence="1 2">MC-15</strain>
    </source>
</reference>
<dbReference type="RefSeq" id="WP_095644075.1">
    <property type="nucleotide sequence ID" value="NZ_LMVP01000128.1"/>
</dbReference>
<evidence type="ECO:0000313" key="2">
    <source>
        <dbReference type="Proteomes" id="UP000218164"/>
    </source>
</evidence>
<dbReference type="Proteomes" id="UP000218164">
    <property type="component" value="Unassembled WGS sequence"/>
</dbReference>
<comment type="caution">
    <text evidence="1">The sequence shown here is derived from an EMBL/GenBank/DDBJ whole genome shotgun (WGS) entry which is preliminary data.</text>
</comment>
<gene>
    <name evidence="1" type="ORF">ASJ81_18780</name>
</gene>
<organism evidence="1 2">
    <name type="scientific">Methanosarcina spelaei</name>
    <dbReference type="NCBI Taxonomy" id="1036679"/>
    <lineage>
        <taxon>Archaea</taxon>
        <taxon>Methanobacteriati</taxon>
        <taxon>Methanobacteriota</taxon>
        <taxon>Stenosarchaea group</taxon>
        <taxon>Methanomicrobia</taxon>
        <taxon>Methanosarcinales</taxon>
        <taxon>Methanosarcinaceae</taxon>
        <taxon>Methanosarcina</taxon>
    </lineage>
</organism>
<accession>A0A2A2HV29</accession>
<dbReference type="AlphaFoldDB" id="A0A2A2HV29"/>
<evidence type="ECO:0000313" key="1">
    <source>
        <dbReference type="EMBL" id="PAV13094.1"/>
    </source>
</evidence>
<proteinExistence type="predicted"/>
<protein>
    <submittedName>
        <fullName evidence="1">Uncharacterized protein</fullName>
    </submittedName>
</protein>
<dbReference type="OrthoDB" id="129379at2157"/>
<dbReference type="EMBL" id="LMVP01000128">
    <property type="protein sequence ID" value="PAV13094.1"/>
    <property type="molecule type" value="Genomic_DNA"/>
</dbReference>
<name>A0A2A2HV29_9EURY</name>
<sequence>MVSVSKRWILDNVQMLYCTSGVLDLEDIKDFEEPKEGFETNLGHNEKLEIEKGERRETFHIFIPGGFGWAEAFPFTAHPEETSEH</sequence>